<dbReference type="EMBL" id="KB030280">
    <property type="protein sequence ID" value="ELK18864.1"/>
    <property type="molecule type" value="Genomic_DNA"/>
</dbReference>
<reference evidence="2" key="1">
    <citation type="journal article" date="2013" name="Science">
        <title>Comparative analysis of bat genomes provides insight into the evolution of flight and immunity.</title>
        <authorList>
            <person name="Zhang G."/>
            <person name="Cowled C."/>
            <person name="Shi Z."/>
            <person name="Huang Z."/>
            <person name="Bishop-Lilly K.A."/>
            <person name="Fang X."/>
            <person name="Wynne J.W."/>
            <person name="Xiong Z."/>
            <person name="Baker M.L."/>
            <person name="Zhao W."/>
            <person name="Tachedjian M."/>
            <person name="Zhu Y."/>
            <person name="Zhou P."/>
            <person name="Jiang X."/>
            <person name="Ng J."/>
            <person name="Yang L."/>
            <person name="Wu L."/>
            <person name="Xiao J."/>
            <person name="Feng Y."/>
            <person name="Chen Y."/>
            <person name="Sun X."/>
            <person name="Zhang Y."/>
            <person name="Marsh G.A."/>
            <person name="Crameri G."/>
            <person name="Broder C.C."/>
            <person name="Frey K.G."/>
            <person name="Wang L.F."/>
            <person name="Wang J."/>
        </authorList>
    </citation>
    <scope>NUCLEOTIDE SEQUENCE [LARGE SCALE GENOMIC DNA]</scope>
</reference>
<evidence type="ECO:0000313" key="2">
    <source>
        <dbReference type="Proteomes" id="UP000010552"/>
    </source>
</evidence>
<evidence type="ECO:0000313" key="1">
    <source>
        <dbReference type="EMBL" id="ELK18864.1"/>
    </source>
</evidence>
<sequence>MIAGSNDTPDVFPWVSERLSTVTLSESKLERAGLRGEKEKAPKDLLLESSEKRLWLLLMGAQRSPVTGYYG</sequence>
<name>L5L555_PTEAL</name>
<dbReference type="Proteomes" id="UP000010552">
    <property type="component" value="Unassembled WGS sequence"/>
</dbReference>
<dbReference type="AlphaFoldDB" id="L5L555"/>
<keyword evidence="2" id="KW-1185">Reference proteome</keyword>
<accession>L5L555</accession>
<proteinExistence type="predicted"/>
<organism evidence="1 2">
    <name type="scientific">Pteropus alecto</name>
    <name type="common">Black flying fox</name>
    <dbReference type="NCBI Taxonomy" id="9402"/>
    <lineage>
        <taxon>Eukaryota</taxon>
        <taxon>Metazoa</taxon>
        <taxon>Chordata</taxon>
        <taxon>Craniata</taxon>
        <taxon>Vertebrata</taxon>
        <taxon>Euteleostomi</taxon>
        <taxon>Mammalia</taxon>
        <taxon>Eutheria</taxon>
        <taxon>Laurasiatheria</taxon>
        <taxon>Chiroptera</taxon>
        <taxon>Yinpterochiroptera</taxon>
        <taxon>Pteropodoidea</taxon>
        <taxon>Pteropodidae</taxon>
        <taxon>Pteropodinae</taxon>
        <taxon>Pteropus</taxon>
    </lineage>
</organism>
<dbReference type="InParanoid" id="L5L555"/>
<protein>
    <submittedName>
        <fullName evidence="1">Uncharacterized protein</fullName>
    </submittedName>
</protein>
<gene>
    <name evidence="1" type="ORF">PAL_GLEAN10003553</name>
</gene>